<dbReference type="GeneID" id="20525134"/>
<evidence type="ECO:0000313" key="3">
    <source>
        <dbReference type="Proteomes" id="UP000030693"/>
    </source>
</evidence>
<reference evidence="2" key="1">
    <citation type="submission" date="2013-04" db="EMBL/GenBank/DDBJ databases">
        <title>The Genome Sequence of Fonticula alba ATCC 38817.</title>
        <authorList>
            <consortium name="The Broad Institute Genomics Platform"/>
            <person name="Russ C."/>
            <person name="Cuomo C."/>
            <person name="Burger G."/>
            <person name="Gray M.W."/>
            <person name="Holland P.W.H."/>
            <person name="King N."/>
            <person name="Lang F.B.F."/>
            <person name="Roger A.J."/>
            <person name="Ruiz-Trillo I."/>
            <person name="Brown M."/>
            <person name="Walker B."/>
            <person name="Young S."/>
            <person name="Zeng Q."/>
            <person name="Gargeya S."/>
            <person name="Fitzgerald M."/>
            <person name="Haas B."/>
            <person name="Abouelleil A."/>
            <person name="Allen A.W."/>
            <person name="Alvarado L."/>
            <person name="Arachchi H.M."/>
            <person name="Berlin A.M."/>
            <person name="Chapman S.B."/>
            <person name="Gainer-Dewar J."/>
            <person name="Goldberg J."/>
            <person name="Griggs A."/>
            <person name="Gujja S."/>
            <person name="Hansen M."/>
            <person name="Howarth C."/>
            <person name="Imamovic A."/>
            <person name="Ireland A."/>
            <person name="Larimer J."/>
            <person name="McCowan C."/>
            <person name="Murphy C."/>
            <person name="Pearson M."/>
            <person name="Poon T.W."/>
            <person name="Priest M."/>
            <person name="Roberts A."/>
            <person name="Saif S."/>
            <person name="Shea T."/>
            <person name="Sisk P."/>
            <person name="Sykes S."/>
            <person name="Wortman J."/>
            <person name="Nusbaum C."/>
            <person name="Birren B."/>
        </authorList>
    </citation>
    <scope>NUCLEOTIDE SEQUENCE [LARGE SCALE GENOMIC DNA]</scope>
    <source>
        <strain evidence="2">ATCC 38817</strain>
    </source>
</reference>
<protein>
    <submittedName>
        <fullName evidence="2">Uncharacterized protein</fullName>
    </submittedName>
</protein>
<feature type="compositionally biased region" description="Low complexity" evidence="1">
    <location>
        <begin position="67"/>
        <end position="92"/>
    </location>
</feature>
<name>A0A058ZFY2_FONAL</name>
<sequence length="417" mass="43287">MSSSRPNQQPEKLIDFAKIDRDLAQSADQASRSAAAAAQHALTASEFARRSVIDASDPASREVSRSAQQAANAARNAAEAAAINAKNAQQVAMSASPPGSPRSPTASSGPFGLGNILEKAKHAFFGDPDAAQMADTYSASGASPRGSTGGQSQYNFHQSETSLVDQWPRPGIEGLMQRQGQIARENSQLAGSPPEAYVNLSDTNAFMESLRARRQAVQQVAQDALAAPRSQVWADNADRLVHEAISDSQRAASGGKMAAIGADVSNSIQQKAGRMAGAVAQATGAQATPPPIGSGINTTTVSGRLPGGAYTYTSSATPGWTSENYRAYQQSSGALPVGDAFFNRAVPGPMVSPRGGSTAGSSFFPASLNQPGVPLMRQNQQIDYRAKTMGQRYSEVEHSAAGGKSTVLDESSTLGTA</sequence>
<dbReference type="EMBL" id="KB932201">
    <property type="protein sequence ID" value="KCV72833.1"/>
    <property type="molecule type" value="Genomic_DNA"/>
</dbReference>
<feature type="compositionally biased region" description="Polar residues" evidence="1">
    <location>
        <begin position="408"/>
        <end position="417"/>
    </location>
</feature>
<keyword evidence="3" id="KW-1185">Reference proteome</keyword>
<dbReference type="Proteomes" id="UP000030693">
    <property type="component" value="Unassembled WGS sequence"/>
</dbReference>
<feature type="region of interest" description="Disordered" evidence="1">
    <location>
        <begin position="395"/>
        <end position="417"/>
    </location>
</feature>
<dbReference type="RefSeq" id="XP_009492534.1">
    <property type="nucleotide sequence ID" value="XM_009494259.1"/>
</dbReference>
<organism evidence="2">
    <name type="scientific">Fonticula alba</name>
    <name type="common">Slime mold</name>
    <dbReference type="NCBI Taxonomy" id="691883"/>
    <lineage>
        <taxon>Eukaryota</taxon>
        <taxon>Rotosphaerida</taxon>
        <taxon>Fonticulaceae</taxon>
        <taxon>Fonticula</taxon>
    </lineage>
</organism>
<accession>A0A058ZFY2</accession>
<evidence type="ECO:0000256" key="1">
    <source>
        <dbReference type="SAM" id="MobiDB-lite"/>
    </source>
</evidence>
<proteinExistence type="predicted"/>
<dbReference type="AlphaFoldDB" id="A0A058ZFY2"/>
<feature type="region of interest" description="Disordered" evidence="1">
    <location>
        <begin position="46"/>
        <end position="112"/>
    </location>
</feature>
<gene>
    <name evidence="2" type="ORF">H696_00409</name>
</gene>
<evidence type="ECO:0000313" key="2">
    <source>
        <dbReference type="EMBL" id="KCV72833.1"/>
    </source>
</evidence>